<dbReference type="CDD" id="cd04433">
    <property type="entry name" value="AFD_class_I"/>
    <property type="match status" value="1"/>
</dbReference>
<evidence type="ECO:0000256" key="1">
    <source>
        <dbReference type="ARBA" id="ARBA00006432"/>
    </source>
</evidence>
<evidence type="ECO:0000259" key="3">
    <source>
        <dbReference type="Pfam" id="PF00501"/>
    </source>
</evidence>
<dbReference type="InterPro" id="IPR042099">
    <property type="entry name" value="ANL_N_sf"/>
</dbReference>
<dbReference type="Gene3D" id="3.30.300.30">
    <property type="match status" value="1"/>
</dbReference>
<dbReference type="AlphaFoldDB" id="A0A0C3MJ32"/>
<feature type="domain" description="AMP-binding enzyme C-terminal" evidence="4">
    <location>
        <begin position="327"/>
        <end position="402"/>
    </location>
</feature>
<dbReference type="PANTHER" id="PTHR43201:SF5">
    <property type="entry name" value="MEDIUM-CHAIN ACYL-COA LIGASE ACSF2, MITOCHONDRIAL"/>
    <property type="match status" value="1"/>
</dbReference>
<dbReference type="GO" id="GO:0006631">
    <property type="term" value="P:fatty acid metabolic process"/>
    <property type="evidence" value="ECO:0007669"/>
    <property type="project" value="TreeGrafter"/>
</dbReference>
<dbReference type="GO" id="GO:0031956">
    <property type="term" value="F:medium-chain fatty acid-CoA ligase activity"/>
    <property type="evidence" value="ECO:0007669"/>
    <property type="project" value="TreeGrafter"/>
</dbReference>
<dbReference type="InterPro" id="IPR045851">
    <property type="entry name" value="AMP-bd_C_sf"/>
</dbReference>
<evidence type="ECO:0000313" key="5">
    <source>
        <dbReference type="EMBL" id="KIO46688.1"/>
    </source>
</evidence>
<gene>
    <name evidence="5" type="ORF">BA92_02150</name>
</gene>
<dbReference type="EMBL" id="JPIU01000025">
    <property type="protein sequence ID" value="KIO46688.1"/>
    <property type="molecule type" value="Genomic_DNA"/>
</dbReference>
<dbReference type="RefSeq" id="WP_041504796.1">
    <property type="nucleotide sequence ID" value="NZ_JPIU01000025.1"/>
</dbReference>
<keyword evidence="6" id="KW-1185">Reference proteome</keyword>
<dbReference type="Proteomes" id="UP000031980">
    <property type="component" value="Unassembled WGS sequence"/>
</dbReference>
<proteinExistence type="inferred from homology"/>
<evidence type="ECO:0000259" key="4">
    <source>
        <dbReference type="Pfam" id="PF13193"/>
    </source>
</evidence>
<organism evidence="5 6">
    <name type="scientific">Sanguibacteroides justesenii</name>
    <dbReference type="NCBI Taxonomy" id="1547597"/>
    <lineage>
        <taxon>Bacteria</taxon>
        <taxon>Pseudomonadati</taxon>
        <taxon>Bacteroidota</taxon>
        <taxon>Bacteroidia</taxon>
        <taxon>Bacteroidales</taxon>
        <taxon>Porphyromonadaceae</taxon>
        <taxon>Sanguibacteroides</taxon>
    </lineage>
</organism>
<protein>
    <submittedName>
        <fullName evidence="5">AMP-binding protein</fullName>
    </submittedName>
</protein>
<dbReference type="InterPro" id="IPR000873">
    <property type="entry name" value="AMP-dep_synth/lig_dom"/>
</dbReference>
<evidence type="ECO:0000256" key="2">
    <source>
        <dbReference type="ARBA" id="ARBA00022598"/>
    </source>
</evidence>
<dbReference type="SUPFAM" id="SSF56801">
    <property type="entry name" value="Acetyl-CoA synthetase-like"/>
    <property type="match status" value="1"/>
</dbReference>
<sequence>MKSLFLVDRGIEYSYETLLTDINKAEVYFPYFQQNNIYVYFLNLILALVEDQPLTLIDADVNISEVEEDAVRLINQPVVLQPRCFKNIEEVLERVVRSGSEISIFTSGTTGQPKKIIHTLFSLTRTVRVAENYKGQIWGYAYNPTHMAGLQVFFQAFENLNTMVNIFNMSRLEIYHQIETKKITHISATPTFYRLLLPPEKNYPFVKRITLGGEKSDSKLYESILKIFPGAKINNIYASTEAGALFASKGEYFQIPMSIMDKIKIEKDELLIHKSLLGYSDYFVFAGEYYCTGDLIEWIDQESGTFRFKNRKNELINVGGYKVNPNEVEECILQIPDVLQVMVYGKANSVLGNILCAELKLIPGSQLTEIYIRSYLSKKLQDFKIPRRIKFVESISLTRTGKIKRR</sequence>
<evidence type="ECO:0000313" key="6">
    <source>
        <dbReference type="Proteomes" id="UP000031980"/>
    </source>
</evidence>
<keyword evidence="2" id="KW-0436">Ligase</keyword>
<comment type="similarity">
    <text evidence="1">Belongs to the ATP-dependent AMP-binding enzyme family.</text>
</comment>
<comment type="caution">
    <text evidence="5">The sequence shown here is derived from an EMBL/GenBank/DDBJ whole genome shotgun (WGS) entry which is preliminary data.</text>
</comment>
<dbReference type="Pfam" id="PF13193">
    <property type="entry name" value="AMP-binding_C"/>
    <property type="match status" value="1"/>
</dbReference>
<feature type="domain" description="AMP-dependent synthetase/ligase" evidence="3">
    <location>
        <begin position="104"/>
        <end position="247"/>
    </location>
</feature>
<accession>A0A0C3MJ32</accession>
<dbReference type="Gene3D" id="3.40.50.12780">
    <property type="entry name" value="N-terminal domain of ligase-like"/>
    <property type="match status" value="1"/>
</dbReference>
<dbReference type="Pfam" id="PF00501">
    <property type="entry name" value="AMP-binding"/>
    <property type="match status" value="1"/>
</dbReference>
<name>A0A0C3MJ32_9PORP</name>
<reference evidence="5 6" key="1">
    <citation type="submission" date="2014-07" db="EMBL/GenBank/DDBJ databases">
        <title>Porphyromonadaceae bacterium OUH 308042 = ATCC BAA-2681 = DSM 28342 draft genome.</title>
        <authorList>
            <person name="Sydenham T.V."/>
            <person name="Hasman H."/>
            <person name="Justensen U.S."/>
        </authorList>
    </citation>
    <scope>NUCLEOTIDE SEQUENCE [LARGE SCALE GENOMIC DNA]</scope>
    <source>
        <strain evidence="5 6">OUH 308042</strain>
    </source>
</reference>
<dbReference type="PANTHER" id="PTHR43201">
    <property type="entry name" value="ACYL-COA SYNTHETASE"/>
    <property type="match status" value="1"/>
</dbReference>
<dbReference type="InterPro" id="IPR025110">
    <property type="entry name" value="AMP-bd_C"/>
</dbReference>